<protein>
    <submittedName>
        <fullName evidence="1">Uncharacterized protein</fullName>
    </submittedName>
</protein>
<reference evidence="1" key="1">
    <citation type="submission" date="2020-10" db="EMBL/GenBank/DDBJ databases">
        <title>Connecting structure to function with the recovery of over 1000 high-quality activated sludge metagenome-assembled genomes encoding full-length rRNA genes using long-read sequencing.</title>
        <authorList>
            <person name="Singleton C.M."/>
            <person name="Petriglieri F."/>
            <person name="Kristensen J.M."/>
            <person name="Kirkegaard R.H."/>
            <person name="Michaelsen T.Y."/>
            <person name="Andersen M.H."/>
            <person name="Karst S.M."/>
            <person name="Dueholm M.S."/>
            <person name="Nielsen P.H."/>
            <person name="Albertsen M."/>
        </authorList>
    </citation>
    <scope>NUCLEOTIDE SEQUENCE</scope>
    <source>
        <strain evidence="1">OdNE_18-Q3-R46-58_BAT3C.305</strain>
    </source>
</reference>
<dbReference type="Proteomes" id="UP000808146">
    <property type="component" value="Unassembled WGS sequence"/>
</dbReference>
<evidence type="ECO:0000313" key="2">
    <source>
        <dbReference type="Proteomes" id="UP000808146"/>
    </source>
</evidence>
<gene>
    <name evidence="1" type="ORF">IPN75_16740</name>
</gene>
<evidence type="ECO:0000313" key="1">
    <source>
        <dbReference type="EMBL" id="MBK8891908.1"/>
    </source>
</evidence>
<dbReference type="AlphaFoldDB" id="A0A9D7LTF1"/>
<sequence length="103" mass="11131">MSLAALCPGAPATPMMDAMSANNSRFIKLIAWTVLDVTEVTYAGFDACMSAQVVRPGRVNLLTTLSSRAMPKWVTRRVVGLMGRKADRKPAAMEKQPACRTSS</sequence>
<proteinExistence type="predicted"/>
<dbReference type="EMBL" id="JADKBR010000019">
    <property type="protein sequence ID" value="MBK8891908.1"/>
    <property type="molecule type" value="Genomic_DNA"/>
</dbReference>
<comment type="caution">
    <text evidence="1">The sequence shown here is derived from an EMBL/GenBank/DDBJ whole genome shotgun (WGS) entry which is preliminary data.</text>
</comment>
<name>A0A9D7LTF1_9RHOO</name>
<organism evidence="1 2">
    <name type="scientific">Candidatus Dechloromonas phosphorivorans</name>
    <dbReference type="NCBI Taxonomy" id="2899244"/>
    <lineage>
        <taxon>Bacteria</taxon>
        <taxon>Pseudomonadati</taxon>
        <taxon>Pseudomonadota</taxon>
        <taxon>Betaproteobacteria</taxon>
        <taxon>Rhodocyclales</taxon>
        <taxon>Azonexaceae</taxon>
        <taxon>Dechloromonas</taxon>
    </lineage>
</organism>
<accession>A0A9D7LTF1</accession>